<organism evidence="1 2">
    <name type="scientific">Acipenser ruthenus</name>
    <name type="common">Sterlet sturgeon</name>
    <dbReference type="NCBI Taxonomy" id="7906"/>
    <lineage>
        <taxon>Eukaryota</taxon>
        <taxon>Metazoa</taxon>
        <taxon>Chordata</taxon>
        <taxon>Craniata</taxon>
        <taxon>Vertebrata</taxon>
        <taxon>Euteleostomi</taxon>
        <taxon>Actinopterygii</taxon>
        <taxon>Chondrostei</taxon>
        <taxon>Acipenseriformes</taxon>
        <taxon>Acipenseridae</taxon>
        <taxon>Acipenser</taxon>
    </lineage>
</organism>
<name>A0A444TWV1_ACIRT</name>
<keyword evidence="2" id="KW-1185">Reference proteome</keyword>
<accession>A0A444TWV1</accession>
<protein>
    <submittedName>
        <fullName evidence="1">Uncharacterized protein</fullName>
    </submittedName>
</protein>
<dbReference type="EMBL" id="SCEB01215848">
    <property type="protein sequence ID" value="RXM27359.1"/>
    <property type="molecule type" value="Genomic_DNA"/>
</dbReference>
<dbReference type="Proteomes" id="UP000289886">
    <property type="component" value="Unassembled WGS sequence"/>
</dbReference>
<proteinExistence type="predicted"/>
<gene>
    <name evidence="1" type="ORF">EOD39_10892</name>
</gene>
<evidence type="ECO:0000313" key="1">
    <source>
        <dbReference type="EMBL" id="RXM27359.1"/>
    </source>
</evidence>
<dbReference type="AlphaFoldDB" id="A0A444TWV1"/>
<sequence>MDVWDLPSQFVLILYIVRAKDNAHLKVSSQSAETTEHPADTCMMDMLSHQEEAEVVSHGLKENTWEVCMLSPAFLQLTGLRDLAGNYWVMVISLLQYSKASSDRVA</sequence>
<evidence type="ECO:0000313" key="2">
    <source>
        <dbReference type="Proteomes" id="UP000289886"/>
    </source>
</evidence>
<reference evidence="1 2" key="1">
    <citation type="submission" date="2019-01" db="EMBL/GenBank/DDBJ databases">
        <title>Draft Genome and Complete Hox-Cluster Characterization of the Sterlet Sturgeon (Acipenser ruthenus).</title>
        <authorList>
            <person name="Wei Q."/>
        </authorList>
    </citation>
    <scope>NUCLEOTIDE SEQUENCE [LARGE SCALE GENOMIC DNA]</scope>
    <source>
        <strain evidence="1">WHYD16114868_AA</strain>
        <tissue evidence="1">Blood</tissue>
    </source>
</reference>
<comment type="caution">
    <text evidence="1">The sequence shown here is derived from an EMBL/GenBank/DDBJ whole genome shotgun (WGS) entry which is preliminary data.</text>
</comment>